<dbReference type="AlphaFoldDB" id="A0A2R6RN15"/>
<accession>A0A2R6RN15</accession>
<keyword evidence="9 12" id="KW-0503">Monooxygenase</keyword>
<dbReference type="InterPro" id="IPR001128">
    <property type="entry name" value="Cyt_P450"/>
</dbReference>
<dbReference type="PRINTS" id="PR00385">
    <property type="entry name" value="P450"/>
</dbReference>
<dbReference type="PROSITE" id="PS00086">
    <property type="entry name" value="CYTOCHROME_P450"/>
    <property type="match status" value="1"/>
</dbReference>
<evidence type="ECO:0000256" key="11">
    <source>
        <dbReference type="PIRSR" id="PIRSR602401-1"/>
    </source>
</evidence>
<dbReference type="GO" id="GO:0004497">
    <property type="term" value="F:monooxygenase activity"/>
    <property type="evidence" value="ECO:0007669"/>
    <property type="project" value="UniProtKB-KW"/>
</dbReference>
<keyword evidence="10" id="KW-0472">Membrane</keyword>
<dbReference type="GO" id="GO:0020037">
    <property type="term" value="F:heme binding"/>
    <property type="evidence" value="ECO:0007669"/>
    <property type="project" value="InterPro"/>
</dbReference>
<dbReference type="InterPro" id="IPR002401">
    <property type="entry name" value="Cyt_P450_E_grp-I"/>
</dbReference>
<evidence type="ECO:0000256" key="1">
    <source>
        <dbReference type="ARBA" id="ARBA00001971"/>
    </source>
</evidence>
<keyword evidence="8 11" id="KW-0408">Iron</keyword>
<dbReference type="InterPro" id="IPR036396">
    <property type="entry name" value="Cyt_P450_sf"/>
</dbReference>
<keyword evidence="6" id="KW-1133">Transmembrane helix</keyword>
<name>A0A2R6RN15_ACTCC</name>
<dbReference type="GO" id="GO:0016020">
    <property type="term" value="C:membrane"/>
    <property type="evidence" value="ECO:0007669"/>
    <property type="project" value="UniProtKB-SubCell"/>
</dbReference>
<dbReference type="InterPro" id="IPR050651">
    <property type="entry name" value="Plant_Cytochrome_P450_Monoox"/>
</dbReference>
<dbReference type="PANTHER" id="PTHR47947:SF26">
    <property type="entry name" value="CYTOCHROME P450"/>
    <property type="match status" value="1"/>
</dbReference>
<evidence type="ECO:0000256" key="12">
    <source>
        <dbReference type="RuleBase" id="RU000461"/>
    </source>
</evidence>
<dbReference type="SUPFAM" id="SSF48264">
    <property type="entry name" value="Cytochrome P450"/>
    <property type="match status" value="1"/>
</dbReference>
<evidence type="ECO:0000256" key="6">
    <source>
        <dbReference type="ARBA" id="ARBA00022989"/>
    </source>
</evidence>
<dbReference type="OrthoDB" id="2789670at2759"/>
<evidence type="ECO:0000256" key="3">
    <source>
        <dbReference type="ARBA" id="ARBA00022617"/>
    </source>
</evidence>
<evidence type="ECO:0000313" key="14">
    <source>
        <dbReference type="Proteomes" id="UP000241394"/>
    </source>
</evidence>
<dbReference type="Pfam" id="PF00067">
    <property type="entry name" value="p450"/>
    <property type="match status" value="1"/>
</dbReference>
<keyword evidence="4" id="KW-0812">Transmembrane</keyword>
<dbReference type="InterPro" id="IPR017972">
    <property type="entry name" value="Cyt_P450_CS"/>
</dbReference>
<comment type="cofactor">
    <cofactor evidence="1 11">
        <name>heme</name>
        <dbReference type="ChEBI" id="CHEBI:30413"/>
    </cofactor>
</comment>
<dbReference type="GO" id="GO:0016705">
    <property type="term" value="F:oxidoreductase activity, acting on paired donors, with incorporation or reduction of molecular oxygen"/>
    <property type="evidence" value="ECO:0007669"/>
    <property type="project" value="InterPro"/>
</dbReference>
<dbReference type="GO" id="GO:0005506">
    <property type="term" value="F:iron ion binding"/>
    <property type="evidence" value="ECO:0007669"/>
    <property type="project" value="InterPro"/>
</dbReference>
<evidence type="ECO:0000313" key="13">
    <source>
        <dbReference type="EMBL" id="PSS31379.1"/>
    </source>
</evidence>
<evidence type="ECO:0000256" key="2">
    <source>
        <dbReference type="ARBA" id="ARBA00004370"/>
    </source>
</evidence>
<evidence type="ECO:0000256" key="8">
    <source>
        <dbReference type="ARBA" id="ARBA00023004"/>
    </source>
</evidence>
<reference evidence="13 14" key="1">
    <citation type="submission" date="2017-07" db="EMBL/GenBank/DDBJ databases">
        <title>An improved, manually edited Actinidia chinensis var. chinensis (kiwifruit) genome highlights the challenges associated with draft genomes and gene prediction in plants.</title>
        <authorList>
            <person name="Pilkington S."/>
            <person name="Crowhurst R."/>
            <person name="Hilario E."/>
            <person name="Nardozza S."/>
            <person name="Fraser L."/>
            <person name="Peng Y."/>
            <person name="Gunaseelan K."/>
            <person name="Simpson R."/>
            <person name="Tahir J."/>
            <person name="Deroles S."/>
            <person name="Templeton K."/>
            <person name="Luo Z."/>
            <person name="Davy M."/>
            <person name="Cheng C."/>
            <person name="Mcneilage M."/>
            <person name="Scaglione D."/>
            <person name="Liu Y."/>
            <person name="Zhang Q."/>
            <person name="Datson P."/>
            <person name="De Silva N."/>
            <person name="Gardiner S."/>
            <person name="Bassett H."/>
            <person name="Chagne D."/>
            <person name="Mccallum J."/>
            <person name="Dzierzon H."/>
            <person name="Deng C."/>
            <person name="Wang Y.-Y."/>
            <person name="Barron N."/>
            <person name="Manako K."/>
            <person name="Bowen J."/>
            <person name="Foster T."/>
            <person name="Erridge Z."/>
            <person name="Tiffin H."/>
            <person name="Waite C."/>
            <person name="Davies K."/>
            <person name="Grierson E."/>
            <person name="Laing W."/>
            <person name="Kirk R."/>
            <person name="Chen X."/>
            <person name="Wood M."/>
            <person name="Montefiori M."/>
            <person name="Brummell D."/>
            <person name="Schwinn K."/>
            <person name="Catanach A."/>
            <person name="Fullerton C."/>
            <person name="Li D."/>
            <person name="Meiyalaghan S."/>
            <person name="Nieuwenhuizen N."/>
            <person name="Read N."/>
            <person name="Prakash R."/>
            <person name="Hunter D."/>
            <person name="Zhang H."/>
            <person name="Mckenzie M."/>
            <person name="Knabel M."/>
            <person name="Harris A."/>
            <person name="Allan A."/>
            <person name="Chen A."/>
            <person name="Janssen B."/>
            <person name="Plunkett B."/>
            <person name="Dwamena C."/>
            <person name="Voogd C."/>
            <person name="Leif D."/>
            <person name="Lafferty D."/>
            <person name="Souleyre E."/>
            <person name="Varkonyi-Gasic E."/>
            <person name="Gambi F."/>
            <person name="Hanley J."/>
            <person name="Yao J.-L."/>
            <person name="Cheung J."/>
            <person name="David K."/>
            <person name="Warren B."/>
            <person name="Marsh K."/>
            <person name="Snowden K."/>
            <person name="Lin-Wang K."/>
            <person name="Brian L."/>
            <person name="Martinez-Sanchez M."/>
            <person name="Wang M."/>
            <person name="Ileperuma N."/>
            <person name="Macnee N."/>
            <person name="Campin R."/>
            <person name="Mcatee P."/>
            <person name="Drummond R."/>
            <person name="Espley R."/>
            <person name="Ireland H."/>
            <person name="Wu R."/>
            <person name="Atkinson R."/>
            <person name="Karunairetnam S."/>
            <person name="Bulley S."/>
            <person name="Chunkath S."/>
            <person name="Hanley Z."/>
            <person name="Storey R."/>
            <person name="Thrimawithana A."/>
            <person name="Thomson S."/>
            <person name="David C."/>
            <person name="Testolin R."/>
        </authorList>
    </citation>
    <scope>NUCLEOTIDE SEQUENCE [LARGE SCALE GENOMIC DNA]</scope>
    <source>
        <strain evidence="14">cv. Red5</strain>
        <tissue evidence="13">Young leaf</tissue>
    </source>
</reference>
<organism evidence="13 14">
    <name type="scientific">Actinidia chinensis var. chinensis</name>
    <name type="common">Chinese soft-hair kiwi</name>
    <dbReference type="NCBI Taxonomy" id="1590841"/>
    <lineage>
        <taxon>Eukaryota</taxon>
        <taxon>Viridiplantae</taxon>
        <taxon>Streptophyta</taxon>
        <taxon>Embryophyta</taxon>
        <taxon>Tracheophyta</taxon>
        <taxon>Spermatophyta</taxon>
        <taxon>Magnoliopsida</taxon>
        <taxon>eudicotyledons</taxon>
        <taxon>Gunneridae</taxon>
        <taxon>Pentapetalae</taxon>
        <taxon>asterids</taxon>
        <taxon>Ericales</taxon>
        <taxon>Actinidiaceae</taxon>
        <taxon>Actinidia</taxon>
    </lineage>
</organism>
<gene>
    <name evidence="13" type="ORF">CEY00_Acc04675</name>
</gene>
<comment type="caution">
    <text evidence="13">The sequence shown here is derived from an EMBL/GenBank/DDBJ whole genome shotgun (WGS) entry which is preliminary data.</text>
</comment>
<dbReference type="PRINTS" id="PR00463">
    <property type="entry name" value="EP450I"/>
</dbReference>
<keyword evidence="3 11" id="KW-0349">Heme</keyword>
<dbReference type="Gramene" id="PSS31379">
    <property type="protein sequence ID" value="PSS31379"/>
    <property type="gene ID" value="CEY00_Acc04675"/>
</dbReference>
<dbReference type="Gene3D" id="1.10.630.10">
    <property type="entry name" value="Cytochrome P450"/>
    <property type="match status" value="1"/>
</dbReference>
<keyword evidence="14" id="KW-1185">Reference proteome</keyword>
<comment type="similarity">
    <text evidence="12">Belongs to the cytochrome P450 family.</text>
</comment>
<dbReference type="OMA" id="HAVIHEC"/>
<protein>
    <submittedName>
        <fullName evidence="13">Cytochrome P450 82A3 like</fullName>
    </submittedName>
</protein>
<dbReference type="InParanoid" id="A0A2R6RN15"/>
<comment type="subcellular location">
    <subcellularLocation>
        <location evidence="2">Membrane</location>
    </subcellularLocation>
</comment>
<reference evidence="14" key="2">
    <citation type="journal article" date="2018" name="BMC Genomics">
        <title>A manually annotated Actinidia chinensis var. chinensis (kiwifruit) genome highlights the challenges associated with draft genomes and gene prediction in plants.</title>
        <authorList>
            <person name="Pilkington S.M."/>
            <person name="Crowhurst R."/>
            <person name="Hilario E."/>
            <person name="Nardozza S."/>
            <person name="Fraser L."/>
            <person name="Peng Y."/>
            <person name="Gunaseelan K."/>
            <person name="Simpson R."/>
            <person name="Tahir J."/>
            <person name="Deroles S.C."/>
            <person name="Templeton K."/>
            <person name="Luo Z."/>
            <person name="Davy M."/>
            <person name="Cheng C."/>
            <person name="McNeilage M."/>
            <person name="Scaglione D."/>
            <person name="Liu Y."/>
            <person name="Zhang Q."/>
            <person name="Datson P."/>
            <person name="De Silva N."/>
            <person name="Gardiner S.E."/>
            <person name="Bassett H."/>
            <person name="Chagne D."/>
            <person name="McCallum J."/>
            <person name="Dzierzon H."/>
            <person name="Deng C."/>
            <person name="Wang Y.Y."/>
            <person name="Barron L."/>
            <person name="Manako K."/>
            <person name="Bowen J."/>
            <person name="Foster T.M."/>
            <person name="Erridge Z.A."/>
            <person name="Tiffin H."/>
            <person name="Waite C.N."/>
            <person name="Davies K.M."/>
            <person name="Grierson E.P."/>
            <person name="Laing W.A."/>
            <person name="Kirk R."/>
            <person name="Chen X."/>
            <person name="Wood M."/>
            <person name="Montefiori M."/>
            <person name="Brummell D.A."/>
            <person name="Schwinn K.E."/>
            <person name="Catanach A."/>
            <person name="Fullerton C."/>
            <person name="Li D."/>
            <person name="Meiyalaghan S."/>
            <person name="Nieuwenhuizen N."/>
            <person name="Read N."/>
            <person name="Prakash R."/>
            <person name="Hunter D."/>
            <person name="Zhang H."/>
            <person name="McKenzie M."/>
            <person name="Knabel M."/>
            <person name="Harris A."/>
            <person name="Allan A.C."/>
            <person name="Gleave A."/>
            <person name="Chen A."/>
            <person name="Janssen B.J."/>
            <person name="Plunkett B."/>
            <person name="Ampomah-Dwamena C."/>
            <person name="Voogd C."/>
            <person name="Leif D."/>
            <person name="Lafferty D."/>
            <person name="Souleyre E.J.F."/>
            <person name="Varkonyi-Gasic E."/>
            <person name="Gambi F."/>
            <person name="Hanley J."/>
            <person name="Yao J.L."/>
            <person name="Cheung J."/>
            <person name="David K.M."/>
            <person name="Warren B."/>
            <person name="Marsh K."/>
            <person name="Snowden K.C."/>
            <person name="Lin-Wang K."/>
            <person name="Brian L."/>
            <person name="Martinez-Sanchez M."/>
            <person name="Wang M."/>
            <person name="Ileperuma N."/>
            <person name="Macnee N."/>
            <person name="Campin R."/>
            <person name="McAtee P."/>
            <person name="Drummond R.S.M."/>
            <person name="Espley R.V."/>
            <person name="Ireland H.S."/>
            <person name="Wu R."/>
            <person name="Atkinson R.G."/>
            <person name="Karunairetnam S."/>
            <person name="Bulley S."/>
            <person name="Chunkath S."/>
            <person name="Hanley Z."/>
            <person name="Storey R."/>
            <person name="Thrimawithana A.H."/>
            <person name="Thomson S."/>
            <person name="David C."/>
            <person name="Testolin R."/>
            <person name="Huang H."/>
            <person name="Hellens R.P."/>
            <person name="Schaffer R.J."/>
        </authorList>
    </citation>
    <scope>NUCLEOTIDE SEQUENCE [LARGE SCALE GENOMIC DNA]</scope>
    <source>
        <strain evidence="14">cv. Red5</strain>
    </source>
</reference>
<dbReference type="EMBL" id="NKQK01000004">
    <property type="protein sequence ID" value="PSS31379.1"/>
    <property type="molecule type" value="Genomic_DNA"/>
</dbReference>
<dbReference type="Proteomes" id="UP000241394">
    <property type="component" value="Chromosome LG4"/>
</dbReference>
<feature type="binding site" description="axial binding residue" evidence="11">
    <location>
        <position position="153"/>
    </location>
    <ligand>
        <name>heme</name>
        <dbReference type="ChEBI" id="CHEBI:30413"/>
    </ligand>
    <ligandPart>
        <name>Fe</name>
        <dbReference type="ChEBI" id="CHEBI:18248"/>
    </ligandPart>
</feature>
<proteinExistence type="inferred from homology"/>
<dbReference type="STRING" id="1590841.A0A2R6RN15"/>
<evidence type="ECO:0000256" key="5">
    <source>
        <dbReference type="ARBA" id="ARBA00022723"/>
    </source>
</evidence>
<dbReference type="PANTHER" id="PTHR47947">
    <property type="entry name" value="CYTOCHROME P450 82C3-RELATED"/>
    <property type="match status" value="1"/>
</dbReference>
<evidence type="ECO:0000256" key="10">
    <source>
        <dbReference type="ARBA" id="ARBA00023136"/>
    </source>
</evidence>
<evidence type="ECO:0000256" key="9">
    <source>
        <dbReference type="ARBA" id="ARBA00023033"/>
    </source>
</evidence>
<keyword evidence="7 12" id="KW-0560">Oxidoreductase</keyword>
<evidence type="ECO:0000256" key="7">
    <source>
        <dbReference type="ARBA" id="ARBA00023002"/>
    </source>
</evidence>
<evidence type="ECO:0000256" key="4">
    <source>
        <dbReference type="ARBA" id="ARBA00022692"/>
    </source>
</evidence>
<keyword evidence="5 11" id="KW-0479">Metal-binding</keyword>
<sequence length="214" mass="24367">MHSWLLQSLILGGSDTSTTTLTWTLALLLNNKQTLKKAQDELDLHVGRERQVEESDMKNLVYLQAIVKESLRLYPPAQLLPPRETTEDCNVGGYHVPAGTHLFVNIWKLHRDPRWWPDPLEFRPERFLTTHKDVDVRGKHFEFMPFGSGRRVCPGISFALQVVQFTLARLLQAFEIATPCGELVDMTVSFGFTSVMETPLEVVLAPRLPPQLYG</sequence>